<keyword evidence="10" id="KW-0472">Membrane</keyword>
<evidence type="ECO:0000256" key="6">
    <source>
        <dbReference type="ARBA" id="ARBA00022777"/>
    </source>
</evidence>
<evidence type="ECO:0000256" key="4">
    <source>
        <dbReference type="ARBA" id="ARBA00022679"/>
    </source>
</evidence>
<reference evidence="12 13" key="1">
    <citation type="submission" date="2017-01" db="EMBL/GenBank/DDBJ databases">
        <title>Genome analysis of Paenibacillus selenitrireducens ES3-24.</title>
        <authorList>
            <person name="Xu D."/>
            <person name="Yao R."/>
            <person name="Zheng S."/>
        </authorList>
    </citation>
    <scope>NUCLEOTIDE SEQUENCE [LARGE SCALE GENOMIC DNA]</scope>
    <source>
        <strain evidence="12 13">ES3-24</strain>
    </source>
</reference>
<dbReference type="PANTHER" id="PTHR24421">
    <property type="entry name" value="NITRATE/NITRITE SENSOR PROTEIN NARX-RELATED"/>
    <property type="match status" value="1"/>
</dbReference>
<dbReference type="Pfam" id="PF02518">
    <property type="entry name" value="HATPase_c"/>
    <property type="match status" value="1"/>
</dbReference>
<name>A0A1T2X0H6_9BACL</name>
<dbReference type="GO" id="GO:0046983">
    <property type="term" value="F:protein dimerization activity"/>
    <property type="evidence" value="ECO:0007669"/>
    <property type="project" value="InterPro"/>
</dbReference>
<dbReference type="STRING" id="1324314.BVG16_29120"/>
<protein>
    <recommendedName>
        <fullName evidence="2">histidine kinase</fullName>
        <ecNumber evidence="2">2.7.13.3</ecNumber>
    </recommendedName>
</protein>
<evidence type="ECO:0000256" key="1">
    <source>
        <dbReference type="ARBA" id="ARBA00000085"/>
    </source>
</evidence>
<dbReference type="CDD" id="cd16917">
    <property type="entry name" value="HATPase_UhpB-NarQ-NarX-like"/>
    <property type="match status" value="1"/>
</dbReference>
<evidence type="ECO:0000256" key="10">
    <source>
        <dbReference type="SAM" id="Phobius"/>
    </source>
</evidence>
<evidence type="ECO:0000313" key="12">
    <source>
        <dbReference type="EMBL" id="OPA73394.1"/>
    </source>
</evidence>
<organism evidence="12 13">
    <name type="scientific">Paenibacillus selenitireducens</name>
    <dbReference type="NCBI Taxonomy" id="1324314"/>
    <lineage>
        <taxon>Bacteria</taxon>
        <taxon>Bacillati</taxon>
        <taxon>Bacillota</taxon>
        <taxon>Bacilli</taxon>
        <taxon>Bacillales</taxon>
        <taxon>Paenibacillaceae</taxon>
        <taxon>Paenibacillus</taxon>
    </lineage>
</organism>
<dbReference type="EMBL" id="MSZX01000018">
    <property type="protein sequence ID" value="OPA73394.1"/>
    <property type="molecule type" value="Genomic_DNA"/>
</dbReference>
<evidence type="ECO:0000256" key="8">
    <source>
        <dbReference type="ARBA" id="ARBA00023012"/>
    </source>
</evidence>
<dbReference type="Proteomes" id="UP000190188">
    <property type="component" value="Unassembled WGS sequence"/>
</dbReference>
<comment type="caution">
    <text evidence="12">The sequence shown here is derived from an EMBL/GenBank/DDBJ whole genome shotgun (WGS) entry which is preliminary data.</text>
</comment>
<feature type="transmembrane region" description="Helical" evidence="10">
    <location>
        <begin position="65"/>
        <end position="85"/>
    </location>
</feature>
<dbReference type="RefSeq" id="WP_078502714.1">
    <property type="nucleotide sequence ID" value="NZ_MSZX01000018.1"/>
</dbReference>
<keyword evidence="5" id="KW-0547">Nucleotide-binding</keyword>
<feature type="transmembrane region" description="Helical" evidence="10">
    <location>
        <begin position="137"/>
        <end position="154"/>
    </location>
</feature>
<dbReference type="SUPFAM" id="SSF55874">
    <property type="entry name" value="ATPase domain of HSP90 chaperone/DNA topoisomerase II/histidine kinase"/>
    <property type="match status" value="1"/>
</dbReference>
<evidence type="ECO:0000256" key="5">
    <source>
        <dbReference type="ARBA" id="ARBA00022741"/>
    </source>
</evidence>
<comment type="catalytic activity">
    <reaction evidence="1">
        <text>ATP + protein L-histidine = ADP + protein N-phospho-L-histidine.</text>
        <dbReference type="EC" id="2.7.13.3"/>
    </reaction>
</comment>
<sequence length="409" mass="46273">METRAFVRIGQWLIERSRVILLNLILLYVIFETSVMETWLDVIMHVGFGIAYSLMLWMRSYPRSLFGRLAIVIGLWLITVIYFLIFHLDKIAMGLILYLIGYSAVRLPGRRSVPLVSAMILTDALILYMRQESDNTILLYSVVHAGIYLLFWGVRTKRLAAIASKQHYEQLQNMHLQLAQTHEALQQTHKELEEATVQSLRYAVLEERTRIARDLHDSIGHGLTSVIVQLQALPYMIQSNEADAERTLGTVLEVARGCLQDVRLVVHHMAVDDSSLGVVALRSLIQQIREHSNLQIDFSMSPSNGQLRYEIAEILYRILQEALTNVLRHAGASHVGVELIEREENMLLVVKDDGRYTEETTLTPGFGLSGVQARCESVGGSFTYRASKPHGLELTIKIPLNSRPAEGGR</sequence>
<keyword evidence="8" id="KW-0902">Two-component regulatory system</keyword>
<dbReference type="Gene3D" id="3.30.565.10">
    <property type="entry name" value="Histidine kinase-like ATPase, C-terminal domain"/>
    <property type="match status" value="1"/>
</dbReference>
<dbReference type="Pfam" id="PF07730">
    <property type="entry name" value="HisKA_3"/>
    <property type="match status" value="1"/>
</dbReference>
<keyword evidence="7" id="KW-0067">ATP-binding</keyword>
<evidence type="ECO:0000256" key="2">
    <source>
        <dbReference type="ARBA" id="ARBA00012438"/>
    </source>
</evidence>
<accession>A0A1T2X0H6</accession>
<dbReference type="InterPro" id="IPR036890">
    <property type="entry name" value="HATPase_C_sf"/>
</dbReference>
<dbReference type="EC" id="2.7.13.3" evidence="2"/>
<gene>
    <name evidence="12" type="ORF">BVG16_29120</name>
</gene>
<dbReference type="SMART" id="SM00387">
    <property type="entry name" value="HATPase_c"/>
    <property type="match status" value="1"/>
</dbReference>
<keyword evidence="10" id="KW-1133">Transmembrane helix</keyword>
<dbReference type="InterPro" id="IPR011712">
    <property type="entry name" value="Sig_transdc_His_kin_sub3_dim/P"/>
</dbReference>
<dbReference type="PANTHER" id="PTHR24421:SF10">
    <property type="entry name" value="NITRATE_NITRITE SENSOR PROTEIN NARQ"/>
    <property type="match status" value="1"/>
</dbReference>
<dbReference type="GO" id="GO:0016020">
    <property type="term" value="C:membrane"/>
    <property type="evidence" value="ECO:0007669"/>
    <property type="project" value="InterPro"/>
</dbReference>
<evidence type="ECO:0000313" key="13">
    <source>
        <dbReference type="Proteomes" id="UP000190188"/>
    </source>
</evidence>
<keyword evidence="9" id="KW-0175">Coiled coil</keyword>
<feature type="transmembrane region" description="Helical" evidence="10">
    <location>
        <begin position="91"/>
        <end position="108"/>
    </location>
</feature>
<feature type="domain" description="Histidine kinase/HSP90-like ATPase" evidence="11">
    <location>
        <begin position="310"/>
        <end position="402"/>
    </location>
</feature>
<dbReference type="AlphaFoldDB" id="A0A1T2X0H6"/>
<evidence type="ECO:0000256" key="7">
    <source>
        <dbReference type="ARBA" id="ARBA00022840"/>
    </source>
</evidence>
<keyword evidence="6" id="KW-0418">Kinase</keyword>
<keyword evidence="3" id="KW-0597">Phosphoprotein</keyword>
<feature type="coiled-coil region" evidence="9">
    <location>
        <begin position="168"/>
        <end position="198"/>
    </location>
</feature>
<proteinExistence type="predicted"/>
<evidence type="ECO:0000259" key="11">
    <source>
        <dbReference type="SMART" id="SM00387"/>
    </source>
</evidence>
<dbReference type="Gene3D" id="1.20.5.1930">
    <property type="match status" value="1"/>
</dbReference>
<dbReference type="GO" id="GO:0000155">
    <property type="term" value="F:phosphorelay sensor kinase activity"/>
    <property type="evidence" value="ECO:0007669"/>
    <property type="project" value="InterPro"/>
</dbReference>
<feature type="transmembrane region" description="Helical" evidence="10">
    <location>
        <begin position="42"/>
        <end position="58"/>
    </location>
</feature>
<dbReference type="OrthoDB" id="9781904at2"/>
<evidence type="ECO:0000256" key="9">
    <source>
        <dbReference type="SAM" id="Coils"/>
    </source>
</evidence>
<dbReference type="InterPro" id="IPR050482">
    <property type="entry name" value="Sensor_HK_TwoCompSys"/>
</dbReference>
<keyword evidence="10" id="KW-0812">Transmembrane</keyword>
<keyword evidence="4" id="KW-0808">Transferase</keyword>
<feature type="transmembrane region" description="Helical" evidence="10">
    <location>
        <begin position="20"/>
        <end position="36"/>
    </location>
</feature>
<dbReference type="GO" id="GO:0005524">
    <property type="term" value="F:ATP binding"/>
    <property type="evidence" value="ECO:0007669"/>
    <property type="project" value="UniProtKB-KW"/>
</dbReference>
<keyword evidence="13" id="KW-1185">Reference proteome</keyword>
<dbReference type="InterPro" id="IPR003594">
    <property type="entry name" value="HATPase_dom"/>
</dbReference>
<evidence type="ECO:0000256" key="3">
    <source>
        <dbReference type="ARBA" id="ARBA00022553"/>
    </source>
</evidence>